<reference evidence="2" key="1">
    <citation type="submission" date="2016-09" db="EMBL/GenBank/DDBJ databases">
        <authorList>
            <person name="Koehorst J."/>
        </authorList>
    </citation>
    <scope>NUCLEOTIDE SEQUENCE [LARGE SCALE GENOMIC DNA]</scope>
</reference>
<name>A0A1C7PFD2_9BACT</name>
<organism evidence="1 2">
    <name type="scientific">Akkermansia glycaniphila</name>
    <dbReference type="NCBI Taxonomy" id="1679444"/>
    <lineage>
        <taxon>Bacteria</taxon>
        <taxon>Pseudomonadati</taxon>
        <taxon>Verrucomicrobiota</taxon>
        <taxon>Verrucomicrobiia</taxon>
        <taxon>Verrucomicrobiales</taxon>
        <taxon>Akkermansiaceae</taxon>
        <taxon>Akkermansia</taxon>
    </lineage>
</organism>
<keyword evidence="2" id="KW-1185">Reference proteome</keyword>
<dbReference type="KEGG" id="agl:PYTT_2219"/>
<evidence type="ECO:0000313" key="2">
    <source>
        <dbReference type="Proteomes" id="UP000176204"/>
    </source>
</evidence>
<sequence length="186" mass="20705">MDKITLYQQALHTLGDREYKRDTPTGQECDLWYPTVLHEALNYGAWTFATRRRTLVPTAPGIYPLPADCLRPLKINHASFELIGRDILLNTAFHPMPDHGLELTYISSGIGMIEALPDDQPLFVRGIVLLLAARMAAKITGQPQLAIQLEQLATAALSEALHKNMLAANSNDQHPLDRILQTSILD</sequence>
<evidence type="ECO:0000313" key="1">
    <source>
        <dbReference type="EMBL" id="SEH97492.1"/>
    </source>
</evidence>
<accession>A0A1C7PFD2</accession>
<dbReference type="Proteomes" id="UP000176204">
    <property type="component" value="Chromosome I"/>
</dbReference>
<proteinExistence type="predicted"/>
<dbReference type="STRING" id="1679444.PYTT_2219"/>
<dbReference type="RefSeq" id="WP_067776706.1">
    <property type="nucleotide sequence ID" value="NZ_LIGX01000031.1"/>
</dbReference>
<dbReference type="OrthoDB" id="198902at2"/>
<gene>
    <name evidence="1" type="ORF">PYTT_2219</name>
</gene>
<dbReference type="EMBL" id="LT629973">
    <property type="protein sequence ID" value="SEH97492.1"/>
    <property type="molecule type" value="Genomic_DNA"/>
</dbReference>
<dbReference type="AlphaFoldDB" id="A0A1C7PFD2"/>
<protein>
    <submittedName>
        <fullName evidence="1">Uncharacterized protein</fullName>
    </submittedName>
</protein>